<protein>
    <submittedName>
        <fullName evidence="1">Uncharacterized protein</fullName>
    </submittedName>
</protein>
<dbReference type="RefSeq" id="WP_091574975.1">
    <property type="nucleotide sequence ID" value="NZ_FNDV01000009.1"/>
</dbReference>
<gene>
    <name evidence="1" type="ORF">SAMN05192558_104266</name>
</gene>
<name>A0A1H0LSF4_9PSEU</name>
<reference evidence="2" key="1">
    <citation type="submission" date="2016-10" db="EMBL/GenBank/DDBJ databases">
        <authorList>
            <person name="Varghese N."/>
            <person name="Submissions S."/>
        </authorList>
    </citation>
    <scope>NUCLEOTIDE SEQUENCE [LARGE SCALE GENOMIC DNA]</scope>
    <source>
        <strain evidence="2">IBRC-M 10655</strain>
    </source>
</reference>
<evidence type="ECO:0000313" key="2">
    <source>
        <dbReference type="Proteomes" id="UP000199651"/>
    </source>
</evidence>
<sequence>MATLATLGGFVVLACSLAGGSVFETPVAAMASSRSTRRRKRYMSRVEPVDPGRLHRSCPRDGCESIVFGDSEHALQVALDRHALSCHIASWPGR</sequence>
<organism evidence="1 2">
    <name type="scientific">Actinokineospora alba</name>
    <dbReference type="NCBI Taxonomy" id="504798"/>
    <lineage>
        <taxon>Bacteria</taxon>
        <taxon>Bacillati</taxon>
        <taxon>Actinomycetota</taxon>
        <taxon>Actinomycetes</taxon>
        <taxon>Pseudonocardiales</taxon>
        <taxon>Pseudonocardiaceae</taxon>
        <taxon>Actinokineospora</taxon>
    </lineage>
</organism>
<dbReference type="EMBL" id="FNJB01000004">
    <property type="protein sequence ID" value="SDO71128.1"/>
    <property type="molecule type" value="Genomic_DNA"/>
</dbReference>
<dbReference type="Proteomes" id="UP000199651">
    <property type="component" value="Unassembled WGS sequence"/>
</dbReference>
<dbReference type="AlphaFoldDB" id="A0A1H0LSF4"/>
<proteinExistence type="predicted"/>
<accession>A0A1H0LSF4</accession>
<keyword evidence="2" id="KW-1185">Reference proteome</keyword>
<evidence type="ECO:0000313" key="1">
    <source>
        <dbReference type="EMBL" id="SDO71128.1"/>
    </source>
</evidence>